<dbReference type="EnsemblProtists" id="EOD31327">
    <property type="protein sequence ID" value="EOD31327"/>
    <property type="gene ID" value="EMIHUDRAFT_232122"/>
</dbReference>
<sequence>MALRLLALGDSITDGGVKARAWRYHLHASLSREGRSVRWLGSMLGVYDRKIGELCKFLAARRNATAGAPLGSEADWPRQGKWQGLRCCLGTIGSLSAPPHAALLHIGTNDLTKRVLREGARVASVTTQLSAVPPHASPLCLGVSVASATVLLALPIPHCRGGEAAQRRRRGVEADYHARLEGIAARQSEMLRRKPPTACPVARLRVVNMSTAVTCRMLIDGIHPDRRGAAHMAAAWMEGMRTDGLLELNIHINSWPAQ</sequence>
<evidence type="ECO:0000313" key="2">
    <source>
        <dbReference type="Proteomes" id="UP000013827"/>
    </source>
</evidence>
<dbReference type="InterPro" id="IPR001087">
    <property type="entry name" value="GDSL"/>
</dbReference>
<dbReference type="RefSeq" id="XP_005783756.1">
    <property type="nucleotide sequence ID" value="XM_005783699.1"/>
</dbReference>
<reference evidence="2" key="1">
    <citation type="journal article" date="2013" name="Nature">
        <title>Pan genome of the phytoplankton Emiliania underpins its global distribution.</title>
        <authorList>
            <person name="Read B.A."/>
            <person name="Kegel J."/>
            <person name="Klute M.J."/>
            <person name="Kuo A."/>
            <person name="Lefebvre S.C."/>
            <person name="Maumus F."/>
            <person name="Mayer C."/>
            <person name="Miller J."/>
            <person name="Monier A."/>
            <person name="Salamov A."/>
            <person name="Young J."/>
            <person name="Aguilar M."/>
            <person name="Claverie J.M."/>
            <person name="Frickenhaus S."/>
            <person name="Gonzalez K."/>
            <person name="Herman E.K."/>
            <person name="Lin Y.C."/>
            <person name="Napier J."/>
            <person name="Ogata H."/>
            <person name="Sarno A.F."/>
            <person name="Shmutz J."/>
            <person name="Schroeder D."/>
            <person name="de Vargas C."/>
            <person name="Verret F."/>
            <person name="von Dassow P."/>
            <person name="Valentin K."/>
            <person name="Van de Peer Y."/>
            <person name="Wheeler G."/>
            <person name="Dacks J.B."/>
            <person name="Delwiche C.F."/>
            <person name="Dyhrman S.T."/>
            <person name="Glockner G."/>
            <person name="John U."/>
            <person name="Richards T."/>
            <person name="Worden A.Z."/>
            <person name="Zhang X."/>
            <person name="Grigoriev I.V."/>
            <person name="Allen A.E."/>
            <person name="Bidle K."/>
            <person name="Borodovsky M."/>
            <person name="Bowler C."/>
            <person name="Brownlee C."/>
            <person name="Cock J.M."/>
            <person name="Elias M."/>
            <person name="Gladyshev V.N."/>
            <person name="Groth M."/>
            <person name="Guda C."/>
            <person name="Hadaegh A."/>
            <person name="Iglesias-Rodriguez M.D."/>
            <person name="Jenkins J."/>
            <person name="Jones B.M."/>
            <person name="Lawson T."/>
            <person name="Leese F."/>
            <person name="Lindquist E."/>
            <person name="Lobanov A."/>
            <person name="Lomsadze A."/>
            <person name="Malik S.B."/>
            <person name="Marsh M.E."/>
            <person name="Mackinder L."/>
            <person name="Mock T."/>
            <person name="Mueller-Roeber B."/>
            <person name="Pagarete A."/>
            <person name="Parker M."/>
            <person name="Probert I."/>
            <person name="Quesneville H."/>
            <person name="Raines C."/>
            <person name="Rensing S.A."/>
            <person name="Riano-Pachon D.M."/>
            <person name="Richier S."/>
            <person name="Rokitta S."/>
            <person name="Shiraiwa Y."/>
            <person name="Soanes D.M."/>
            <person name="van der Giezen M."/>
            <person name="Wahlund T.M."/>
            <person name="Williams B."/>
            <person name="Wilson W."/>
            <person name="Wolfe G."/>
            <person name="Wurch L.L."/>
        </authorList>
    </citation>
    <scope>NUCLEOTIDE SEQUENCE</scope>
</reference>
<keyword evidence="2" id="KW-1185">Reference proteome</keyword>
<reference evidence="1" key="2">
    <citation type="submission" date="2024-10" db="UniProtKB">
        <authorList>
            <consortium name="EnsemblProtists"/>
        </authorList>
    </citation>
    <scope>IDENTIFICATION</scope>
</reference>
<dbReference type="Gene3D" id="3.40.50.1110">
    <property type="entry name" value="SGNH hydrolase"/>
    <property type="match status" value="1"/>
</dbReference>
<dbReference type="GO" id="GO:0016298">
    <property type="term" value="F:lipase activity"/>
    <property type="evidence" value="ECO:0007669"/>
    <property type="project" value="InterPro"/>
</dbReference>
<protein>
    <recommendedName>
        <fullName evidence="3">SGNH hydrolase-type esterase domain-containing protein</fullName>
    </recommendedName>
</protein>
<dbReference type="HOGENOM" id="CLU_1079412_0_0_1"/>
<dbReference type="AlphaFoldDB" id="A0A0D3K6E2"/>
<dbReference type="Pfam" id="PF00657">
    <property type="entry name" value="Lipase_GDSL"/>
    <property type="match status" value="1"/>
</dbReference>
<accession>A0A0D3K6E2</accession>
<dbReference type="InterPro" id="IPR036514">
    <property type="entry name" value="SGNH_hydro_sf"/>
</dbReference>
<dbReference type="PROSITE" id="PS01098">
    <property type="entry name" value="LIPASE_GDSL_SER"/>
    <property type="match status" value="1"/>
</dbReference>
<proteinExistence type="predicted"/>
<dbReference type="GeneID" id="17276601"/>
<dbReference type="PaxDb" id="2903-EOD31327"/>
<organism evidence="1 2">
    <name type="scientific">Emiliania huxleyi (strain CCMP1516)</name>
    <dbReference type="NCBI Taxonomy" id="280463"/>
    <lineage>
        <taxon>Eukaryota</taxon>
        <taxon>Haptista</taxon>
        <taxon>Haptophyta</taxon>
        <taxon>Prymnesiophyceae</taxon>
        <taxon>Isochrysidales</taxon>
        <taxon>Noelaerhabdaceae</taxon>
        <taxon>Emiliania</taxon>
    </lineage>
</organism>
<name>A0A0D3K6E2_EMIH1</name>
<evidence type="ECO:0008006" key="3">
    <source>
        <dbReference type="Google" id="ProtNLM"/>
    </source>
</evidence>
<dbReference type="SUPFAM" id="SSF52266">
    <property type="entry name" value="SGNH hydrolase"/>
    <property type="match status" value="1"/>
</dbReference>
<dbReference type="KEGG" id="ehx:EMIHUDRAFT_232122"/>
<dbReference type="GO" id="GO:0006629">
    <property type="term" value="P:lipid metabolic process"/>
    <property type="evidence" value="ECO:0007669"/>
    <property type="project" value="InterPro"/>
</dbReference>
<dbReference type="Proteomes" id="UP000013827">
    <property type="component" value="Unassembled WGS sequence"/>
</dbReference>
<evidence type="ECO:0000313" key="1">
    <source>
        <dbReference type="EnsemblProtists" id="EOD31327"/>
    </source>
</evidence>
<dbReference type="InterPro" id="IPR008265">
    <property type="entry name" value="Lipase_GDSL_AS"/>
</dbReference>